<feature type="signal peptide" evidence="2">
    <location>
        <begin position="1"/>
        <end position="19"/>
    </location>
</feature>
<dbReference type="Gene3D" id="3.20.20.190">
    <property type="entry name" value="Phosphatidylinositol (PI) phosphodiesterase"/>
    <property type="match status" value="1"/>
</dbReference>
<dbReference type="EMBL" id="KQ087230">
    <property type="protein sequence ID" value="KLT40676.1"/>
    <property type="molecule type" value="Genomic_DNA"/>
</dbReference>
<dbReference type="InterPro" id="IPR051057">
    <property type="entry name" value="PI-PLC_domain"/>
</dbReference>
<dbReference type="Pfam" id="PF26146">
    <property type="entry name" value="PI-PLC_X"/>
    <property type="match status" value="1"/>
</dbReference>
<evidence type="ECO:0000256" key="2">
    <source>
        <dbReference type="SAM" id="SignalP"/>
    </source>
</evidence>
<feature type="compositionally biased region" description="Low complexity" evidence="1">
    <location>
        <begin position="312"/>
        <end position="321"/>
    </location>
</feature>
<evidence type="ECO:0000256" key="1">
    <source>
        <dbReference type="SAM" id="MobiDB-lite"/>
    </source>
</evidence>
<proteinExistence type="predicted"/>
<dbReference type="Proteomes" id="UP000053611">
    <property type="component" value="Unassembled WGS sequence"/>
</dbReference>
<accession>A0A0J0XHU6</accession>
<dbReference type="GO" id="GO:0008081">
    <property type="term" value="F:phosphoric diester hydrolase activity"/>
    <property type="evidence" value="ECO:0007669"/>
    <property type="project" value="InterPro"/>
</dbReference>
<feature type="region of interest" description="Disordered" evidence="1">
    <location>
        <begin position="303"/>
        <end position="324"/>
    </location>
</feature>
<protein>
    <submittedName>
        <fullName evidence="3">PLC-like phosphodiesterase</fullName>
    </submittedName>
</protein>
<dbReference type="PROSITE" id="PS50007">
    <property type="entry name" value="PIPLC_X_DOMAIN"/>
    <property type="match status" value="1"/>
</dbReference>
<reference evidence="3 4" key="1">
    <citation type="submission" date="2015-03" db="EMBL/GenBank/DDBJ databases">
        <title>Genomics and transcriptomics of the oil-accumulating basidiomycete yeast T. oleaginosus allow insights into substrate utilization and the diverse evolutionary trajectories of mating systems in fungi.</title>
        <authorList>
            <consortium name="DOE Joint Genome Institute"/>
            <person name="Kourist R."/>
            <person name="Kracht O."/>
            <person name="Bracharz F."/>
            <person name="Lipzen A."/>
            <person name="Nolan M."/>
            <person name="Ohm R."/>
            <person name="Grigoriev I."/>
            <person name="Sun S."/>
            <person name="Heitman J."/>
            <person name="Bruck T."/>
            <person name="Nowrousian M."/>
        </authorList>
    </citation>
    <scope>NUCLEOTIDE SEQUENCE [LARGE SCALE GENOMIC DNA]</scope>
    <source>
        <strain evidence="3 4">IBC0246</strain>
    </source>
</reference>
<evidence type="ECO:0000313" key="4">
    <source>
        <dbReference type="Proteomes" id="UP000053611"/>
    </source>
</evidence>
<dbReference type="PANTHER" id="PTHR13593">
    <property type="match status" value="1"/>
</dbReference>
<dbReference type="AlphaFoldDB" id="A0A0J0XHU6"/>
<gene>
    <name evidence="3" type="ORF">CC85DRAFT_248948</name>
</gene>
<dbReference type="STRING" id="879819.A0A0J0XHU6"/>
<dbReference type="GeneID" id="28981066"/>
<evidence type="ECO:0000313" key="3">
    <source>
        <dbReference type="EMBL" id="KLT40676.1"/>
    </source>
</evidence>
<dbReference type="RefSeq" id="XP_018277167.1">
    <property type="nucleotide sequence ID" value="XM_018420463.1"/>
</dbReference>
<organism evidence="3 4">
    <name type="scientific">Cutaneotrichosporon oleaginosum</name>
    <dbReference type="NCBI Taxonomy" id="879819"/>
    <lineage>
        <taxon>Eukaryota</taxon>
        <taxon>Fungi</taxon>
        <taxon>Dikarya</taxon>
        <taxon>Basidiomycota</taxon>
        <taxon>Agaricomycotina</taxon>
        <taxon>Tremellomycetes</taxon>
        <taxon>Trichosporonales</taxon>
        <taxon>Trichosporonaceae</taxon>
        <taxon>Cutaneotrichosporon</taxon>
    </lineage>
</organism>
<dbReference type="PANTHER" id="PTHR13593:SF140">
    <property type="entry name" value="PLC-LIKE PHOSPHODIESTERASE"/>
    <property type="match status" value="1"/>
</dbReference>
<dbReference type="InterPro" id="IPR017946">
    <property type="entry name" value="PLC-like_Pdiesterase_TIM-brl"/>
</dbReference>
<name>A0A0J0XHU6_9TREE</name>
<dbReference type="SUPFAM" id="SSF51695">
    <property type="entry name" value="PLC-like phosphodiesterases"/>
    <property type="match status" value="1"/>
</dbReference>
<sequence>MRLASTLFAAAALASTALAASNCNGNDALCQRLYSNVTYIGTHNSYAVGVNAADNQAKDVTAQLNDGVRALQVQTHTSGSTINVCHSSCALKDGGTLQDYLSKVAAWMNRNPNDVVTMVIVNIDNHKPAEFQAIFQAAGLDTLAYAPTQAATSVDQWPTLGSLIDSGKRLVVFLDNSADFAAVPWIIDEFTNMWEDKYNAVDQQWACAVDRSNGQSNSMMYMINHFLDKEYQIFGQTVLVPNKDKLNETNAADGAGSIGFHVSNCNMLYGRNPNVILLDYYDSNGNAPFVAAARMNGIPEPTTVVTPSPNVGSDGAASASGSGAGGTQMSVTSLKANAVSLLPANGLAVIGTAMVGLAAGAFML</sequence>
<keyword evidence="4" id="KW-1185">Reference proteome</keyword>
<keyword evidence="2" id="KW-0732">Signal</keyword>
<feature type="chain" id="PRO_5005245331" evidence="2">
    <location>
        <begin position="20"/>
        <end position="364"/>
    </location>
</feature>
<dbReference type="OrthoDB" id="7984201at2759"/>
<dbReference type="GO" id="GO:0006629">
    <property type="term" value="P:lipid metabolic process"/>
    <property type="evidence" value="ECO:0007669"/>
    <property type="project" value="InterPro"/>
</dbReference>